<dbReference type="PANTHER" id="PTHR37318:SF1">
    <property type="entry name" value="BSL7504 PROTEIN"/>
    <property type="match status" value="1"/>
</dbReference>
<gene>
    <name evidence="2" type="ORF">CDL26_05990</name>
</gene>
<reference evidence="2 3" key="1">
    <citation type="journal article" date="2017" name="Genome Med.">
        <title>A novel Ruminococcus gnavus clade enriched in inflammatory bowel disease patients.</title>
        <authorList>
            <person name="Hall A.B."/>
            <person name="Yassour M."/>
            <person name="Sauk J."/>
            <person name="Garner A."/>
            <person name="Jiang X."/>
            <person name="Arthur T."/>
            <person name="Lagoudas G.K."/>
            <person name="Vatanen T."/>
            <person name="Fornelos N."/>
            <person name="Wilson R."/>
            <person name="Bertha M."/>
            <person name="Cohen M."/>
            <person name="Garber J."/>
            <person name="Khalili H."/>
            <person name="Gevers D."/>
            <person name="Ananthakrishnan A.N."/>
            <person name="Kugathasan S."/>
            <person name="Lander E.S."/>
            <person name="Blainey P."/>
            <person name="Vlamakis H."/>
            <person name="Xavier R.J."/>
            <person name="Huttenhower C."/>
        </authorList>
    </citation>
    <scope>NUCLEOTIDE SEQUENCE [LARGE SCALE GENOMIC DNA]</scope>
    <source>
        <strain evidence="2 3">RJX1124</strain>
    </source>
</reference>
<dbReference type="EMBL" id="NIHS01000007">
    <property type="protein sequence ID" value="PLT73499.1"/>
    <property type="molecule type" value="Genomic_DNA"/>
</dbReference>
<evidence type="ECO:0000259" key="1">
    <source>
        <dbReference type="Pfam" id="PF13601"/>
    </source>
</evidence>
<dbReference type="InterPro" id="IPR011991">
    <property type="entry name" value="ArsR-like_HTH"/>
</dbReference>
<dbReference type="InterPro" id="IPR036390">
    <property type="entry name" value="WH_DNA-bd_sf"/>
</dbReference>
<dbReference type="Proteomes" id="UP000234891">
    <property type="component" value="Unassembled WGS sequence"/>
</dbReference>
<sequence>MEIQSIPEAFQTKLRVSILSALLLGEQSFKELKEITASTDGNLGAQLSKLEDMGYLVSKKEFVNRKPRTSYRLTEFGITTFKEYVQMLEDLLKNSQC</sequence>
<organism evidence="2 3">
    <name type="scientific">Mediterraneibacter gnavus</name>
    <name type="common">Ruminococcus gnavus</name>
    <dbReference type="NCBI Taxonomy" id="33038"/>
    <lineage>
        <taxon>Bacteria</taxon>
        <taxon>Bacillati</taxon>
        <taxon>Bacillota</taxon>
        <taxon>Clostridia</taxon>
        <taxon>Lachnospirales</taxon>
        <taxon>Lachnospiraceae</taxon>
        <taxon>Mediterraneibacter</taxon>
    </lineage>
</organism>
<dbReference type="PANTHER" id="PTHR37318">
    <property type="entry name" value="BSL7504 PROTEIN"/>
    <property type="match status" value="1"/>
</dbReference>
<evidence type="ECO:0000313" key="3">
    <source>
        <dbReference type="Proteomes" id="UP000234891"/>
    </source>
</evidence>
<comment type="caution">
    <text evidence="2">The sequence shown here is derived from an EMBL/GenBank/DDBJ whole genome shotgun (WGS) entry which is preliminary data.</text>
</comment>
<dbReference type="SUPFAM" id="SSF46785">
    <property type="entry name" value="Winged helix' DNA-binding domain"/>
    <property type="match status" value="1"/>
</dbReference>
<dbReference type="Pfam" id="PF13601">
    <property type="entry name" value="HTH_34"/>
    <property type="match status" value="1"/>
</dbReference>
<dbReference type="CDD" id="cd00090">
    <property type="entry name" value="HTH_ARSR"/>
    <property type="match status" value="1"/>
</dbReference>
<feature type="domain" description="Winged helix DNA-binding" evidence="1">
    <location>
        <begin position="14"/>
        <end position="91"/>
    </location>
</feature>
<dbReference type="AlphaFoldDB" id="A0A2N5PEC8"/>
<dbReference type="InterPro" id="IPR027395">
    <property type="entry name" value="WH_DNA-bd_dom"/>
</dbReference>
<proteinExistence type="predicted"/>
<name>A0A2N5PEC8_MEDGN</name>
<accession>A0A2N5PEC8</accession>
<dbReference type="RefSeq" id="WP_101870434.1">
    <property type="nucleotide sequence ID" value="NZ_NIHS01000007.1"/>
</dbReference>
<protein>
    <submittedName>
        <fullName evidence="2">MarR family transcriptional regulator</fullName>
    </submittedName>
</protein>
<dbReference type="InterPro" id="IPR036388">
    <property type="entry name" value="WH-like_DNA-bd_sf"/>
</dbReference>
<evidence type="ECO:0000313" key="2">
    <source>
        <dbReference type="EMBL" id="PLT73499.1"/>
    </source>
</evidence>
<dbReference type="Gene3D" id="1.10.10.10">
    <property type="entry name" value="Winged helix-like DNA-binding domain superfamily/Winged helix DNA-binding domain"/>
    <property type="match status" value="1"/>
</dbReference>